<dbReference type="Pfam" id="PF13855">
    <property type="entry name" value="LRR_8"/>
    <property type="match status" value="2"/>
</dbReference>
<dbReference type="Pfam" id="PF00069">
    <property type="entry name" value="Pkinase"/>
    <property type="match status" value="1"/>
</dbReference>
<dbReference type="InterPro" id="IPR003591">
    <property type="entry name" value="Leu-rich_rpt_typical-subtyp"/>
</dbReference>
<keyword evidence="12" id="KW-0418">Kinase</keyword>
<evidence type="ECO:0000256" key="8">
    <source>
        <dbReference type="ARBA" id="ARBA00022692"/>
    </source>
</evidence>
<feature type="binding site" evidence="20">
    <location>
        <position position="656"/>
    </location>
    <ligand>
        <name>ATP</name>
        <dbReference type="ChEBI" id="CHEBI:30616"/>
    </ligand>
</feature>
<evidence type="ECO:0000256" key="5">
    <source>
        <dbReference type="ARBA" id="ARBA00022553"/>
    </source>
</evidence>
<evidence type="ECO:0000313" key="24">
    <source>
        <dbReference type="Proteomes" id="UP000027120"/>
    </source>
</evidence>
<dbReference type="Proteomes" id="UP000027120">
    <property type="component" value="Unassembled WGS sequence"/>
</dbReference>
<keyword evidence="13 20" id="KW-0067">ATP-binding</keyword>
<keyword evidence="9" id="KW-0732">Signal</keyword>
<dbReference type="SUPFAM" id="SSF56112">
    <property type="entry name" value="Protein kinase-like (PK-like)"/>
    <property type="match status" value="1"/>
</dbReference>
<evidence type="ECO:0000256" key="4">
    <source>
        <dbReference type="ARBA" id="ARBA00022527"/>
    </source>
</evidence>
<dbReference type="FunFam" id="3.80.10.10:FF:000905">
    <property type="entry name" value="Receptor-like protein kinase 7"/>
    <property type="match status" value="1"/>
</dbReference>
<keyword evidence="5" id="KW-0597">Phosphoprotein</keyword>
<dbReference type="FunFam" id="3.80.10.10:FF:000317">
    <property type="entry name" value="Inactive leucine-rich repeat receptor-like protein kinase"/>
    <property type="match status" value="1"/>
</dbReference>
<keyword evidence="8 21" id="KW-0812">Transmembrane</keyword>
<dbReference type="PANTHER" id="PTHR27008">
    <property type="entry name" value="OS04G0122200 PROTEIN"/>
    <property type="match status" value="1"/>
</dbReference>
<dbReference type="InterPro" id="IPR000719">
    <property type="entry name" value="Prot_kinase_dom"/>
</dbReference>
<keyword evidence="14 21" id="KW-1133">Transmembrane helix</keyword>
<feature type="non-terminal residue" evidence="23">
    <location>
        <position position="1"/>
    </location>
</feature>
<keyword evidence="10" id="KW-0677">Repeat</keyword>
<dbReference type="Pfam" id="PF00560">
    <property type="entry name" value="LRR_1"/>
    <property type="match status" value="6"/>
</dbReference>
<protein>
    <recommendedName>
        <fullName evidence="2">non-specific serine/threonine protein kinase</fullName>
        <ecNumber evidence="2">2.7.11.1</ecNumber>
    </recommendedName>
</protein>
<dbReference type="PRINTS" id="PR00019">
    <property type="entry name" value="LEURICHRPT"/>
</dbReference>
<keyword evidence="17" id="KW-0325">Glycoprotein</keyword>
<dbReference type="EMBL" id="KK785130">
    <property type="protein sequence ID" value="KDO48857.1"/>
    <property type="molecule type" value="Genomic_DNA"/>
</dbReference>
<organism evidence="23 24">
    <name type="scientific">Citrus sinensis</name>
    <name type="common">Sweet orange</name>
    <name type="synonym">Citrus aurantium var. sinensis</name>
    <dbReference type="NCBI Taxonomy" id="2711"/>
    <lineage>
        <taxon>Eukaryota</taxon>
        <taxon>Viridiplantae</taxon>
        <taxon>Streptophyta</taxon>
        <taxon>Embryophyta</taxon>
        <taxon>Tracheophyta</taxon>
        <taxon>Spermatophyta</taxon>
        <taxon>Magnoliopsida</taxon>
        <taxon>eudicotyledons</taxon>
        <taxon>Gunneridae</taxon>
        <taxon>Pentapetalae</taxon>
        <taxon>rosids</taxon>
        <taxon>malvids</taxon>
        <taxon>Sapindales</taxon>
        <taxon>Rutaceae</taxon>
        <taxon>Aurantioideae</taxon>
        <taxon>Citrus</taxon>
    </lineage>
</organism>
<evidence type="ECO:0000256" key="11">
    <source>
        <dbReference type="ARBA" id="ARBA00022741"/>
    </source>
</evidence>
<dbReference type="SMART" id="SM00369">
    <property type="entry name" value="LRR_TYP"/>
    <property type="match status" value="10"/>
</dbReference>
<keyword evidence="24" id="KW-1185">Reference proteome</keyword>
<dbReference type="Gene3D" id="1.10.510.10">
    <property type="entry name" value="Transferase(Phosphotransferase) domain 1"/>
    <property type="match status" value="1"/>
</dbReference>
<evidence type="ECO:0000313" key="23">
    <source>
        <dbReference type="EMBL" id="KDO48857.1"/>
    </source>
</evidence>
<evidence type="ECO:0000256" key="15">
    <source>
        <dbReference type="ARBA" id="ARBA00023136"/>
    </source>
</evidence>
<comment type="catalytic activity">
    <reaction evidence="18">
        <text>L-threonyl-[protein] + ATP = O-phospho-L-threonyl-[protein] + ADP + H(+)</text>
        <dbReference type="Rhea" id="RHEA:46608"/>
        <dbReference type="Rhea" id="RHEA-COMP:11060"/>
        <dbReference type="Rhea" id="RHEA-COMP:11605"/>
        <dbReference type="ChEBI" id="CHEBI:15378"/>
        <dbReference type="ChEBI" id="CHEBI:30013"/>
        <dbReference type="ChEBI" id="CHEBI:30616"/>
        <dbReference type="ChEBI" id="CHEBI:61977"/>
        <dbReference type="ChEBI" id="CHEBI:456216"/>
        <dbReference type="EC" id="2.7.11.1"/>
    </reaction>
</comment>
<dbReference type="Gene3D" id="3.80.10.10">
    <property type="entry name" value="Ribonuclease Inhibitor"/>
    <property type="match status" value="3"/>
</dbReference>
<evidence type="ECO:0000256" key="12">
    <source>
        <dbReference type="ARBA" id="ARBA00022777"/>
    </source>
</evidence>
<dbReference type="GO" id="GO:0005524">
    <property type="term" value="F:ATP binding"/>
    <property type="evidence" value="ECO:0007669"/>
    <property type="project" value="UniProtKB-UniRule"/>
</dbReference>
<evidence type="ECO:0000256" key="6">
    <source>
        <dbReference type="ARBA" id="ARBA00022614"/>
    </source>
</evidence>
<dbReference type="InterPro" id="IPR011009">
    <property type="entry name" value="Kinase-like_dom_sf"/>
</dbReference>
<keyword evidence="11 20" id="KW-0547">Nucleotide-binding</keyword>
<keyword evidence="16" id="KW-0675">Receptor</keyword>
<dbReference type="AlphaFoldDB" id="A0A067ECB2"/>
<dbReference type="InterPro" id="IPR008271">
    <property type="entry name" value="Ser/Thr_kinase_AS"/>
</dbReference>
<feature type="non-terminal residue" evidence="23">
    <location>
        <position position="851"/>
    </location>
</feature>
<dbReference type="PROSITE" id="PS00108">
    <property type="entry name" value="PROTEIN_KINASE_ST"/>
    <property type="match status" value="1"/>
</dbReference>
<feature type="transmembrane region" description="Helical" evidence="21">
    <location>
        <begin position="564"/>
        <end position="586"/>
    </location>
</feature>
<dbReference type="SUPFAM" id="SSF52058">
    <property type="entry name" value="L domain-like"/>
    <property type="match status" value="1"/>
</dbReference>
<keyword evidence="6" id="KW-0433">Leucine-rich repeat</keyword>
<dbReference type="FunFam" id="1.10.510.10:FF:000358">
    <property type="entry name" value="Putative leucine-rich repeat receptor-like serine/threonine-protein kinase"/>
    <property type="match status" value="1"/>
</dbReference>
<gene>
    <name evidence="23" type="ORF">CISIN_1g046438mg</name>
</gene>
<name>A0A067ECB2_CITSI</name>
<dbReference type="SMART" id="SM00220">
    <property type="entry name" value="S_TKc"/>
    <property type="match status" value="1"/>
</dbReference>
<dbReference type="InterPro" id="IPR032675">
    <property type="entry name" value="LRR_dom_sf"/>
</dbReference>
<keyword evidence="15 21" id="KW-0472">Membrane</keyword>
<sequence>LQSFLTGTVPSQLGSLSSLQYLDLSFNQLLGTIPSSIFSINTLEILDLSNNQLSGSFPFFNMSSLQVIDLSDNRLSGELPANIFSYLPFVQFLSLAFNQFAGHLPREIGNLTSLTSIDLSENHLMGEIPHEIGNLRNLQALGLLSNNLVGVVPATLFNISTLKILQLTNNTLSGSISSSIRLALPNLELFSLANNNFSGKIPSFIFNASKLSICELPDNSFSGFIPNRFHNMRNLKELNLEYNYITSSNHELSFISSLANSKKLKVLSLTGNPLLDCVLPSSIGNLSLSMERFYLHNCNIRGSIPKEMGNLINLIIIRLGYNKLNGSIPSTLSRLEKLQILGLENNQLEGRILDDICRLARLSSVYLDHNKLSGSIPACFGNLASLRKLSFASNELTFVPSTFWNLTNILMVDLSSNPLSGSLPLEIGNLKVLVELYLSRNNLSGDIPTTIGGLKNLQNLSLGDNNLQGSIPNSIGDLISLECLDLSNNILSGIIPSSLEKLLYLKYLNVSFNRLEGEIPRGGTLANFTSESFMGNDLLCGSPHLQVPPCKSTKTRTNQKSRKVVILLGVALPLSAAFIIISILAFKFGLISTCRKGDTKLSNIQANMPLVAWRRFSYQELLQATDQFNVNNLIGSGSFGSVYRGRFLDGMEVAIKVFHLQLEGALESFNAECEVLRSIRHRNLVRIISSCTNDDFKALVLDYMPKGSLEACLYSDNSNLDIFKRLNIVIDIALALEYLHFGHPNPVVHCDIKPSNVLLDEDMVARLGDFGIAKLLSGDESMKHTQTLATIGYMAPEYGREGQISTEGDVYSFGIMLMEIFTRKRPTDEIFSGEMSLKRWVNDSLPISIMN</sequence>
<dbReference type="SMR" id="A0A067ECB2"/>
<evidence type="ECO:0000256" key="14">
    <source>
        <dbReference type="ARBA" id="ARBA00022989"/>
    </source>
</evidence>
<dbReference type="Gene3D" id="3.30.200.20">
    <property type="entry name" value="Phosphorylase Kinase, domain 1"/>
    <property type="match status" value="1"/>
</dbReference>
<evidence type="ECO:0000256" key="13">
    <source>
        <dbReference type="ARBA" id="ARBA00022840"/>
    </source>
</evidence>
<evidence type="ECO:0000256" key="1">
    <source>
        <dbReference type="ARBA" id="ARBA00004162"/>
    </source>
</evidence>
<dbReference type="GO" id="GO:0005886">
    <property type="term" value="C:plasma membrane"/>
    <property type="evidence" value="ECO:0007669"/>
    <property type="project" value="UniProtKB-SubCell"/>
</dbReference>
<evidence type="ECO:0000259" key="22">
    <source>
        <dbReference type="PROSITE" id="PS50011"/>
    </source>
</evidence>
<dbReference type="EC" id="2.7.11.1" evidence="2"/>
<evidence type="ECO:0000256" key="16">
    <source>
        <dbReference type="ARBA" id="ARBA00023170"/>
    </source>
</evidence>
<keyword evidence="7" id="KW-0808">Transferase</keyword>
<comment type="catalytic activity">
    <reaction evidence="19">
        <text>L-seryl-[protein] + ATP = O-phospho-L-seryl-[protein] + ADP + H(+)</text>
        <dbReference type="Rhea" id="RHEA:17989"/>
        <dbReference type="Rhea" id="RHEA-COMP:9863"/>
        <dbReference type="Rhea" id="RHEA-COMP:11604"/>
        <dbReference type="ChEBI" id="CHEBI:15378"/>
        <dbReference type="ChEBI" id="CHEBI:29999"/>
        <dbReference type="ChEBI" id="CHEBI:30616"/>
        <dbReference type="ChEBI" id="CHEBI:83421"/>
        <dbReference type="ChEBI" id="CHEBI:456216"/>
        <dbReference type="EC" id="2.7.11.1"/>
    </reaction>
</comment>
<keyword evidence="4" id="KW-0723">Serine/threonine-protein kinase</keyword>
<dbReference type="GO" id="GO:0004674">
    <property type="term" value="F:protein serine/threonine kinase activity"/>
    <property type="evidence" value="ECO:0007669"/>
    <property type="project" value="UniProtKB-KW"/>
</dbReference>
<evidence type="ECO:0000256" key="18">
    <source>
        <dbReference type="ARBA" id="ARBA00047899"/>
    </source>
</evidence>
<evidence type="ECO:0000256" key="10">
    <source>
        <dbReference type="ARBA" id="ARBA00022737"/>
    </source>
</evidence>
<evidence type="ECO:0000256" key="17">
    <source>
        <dbReference type="ARBA" id="ARBA00023180"/>
    </source>
</evidence>
<proteinExistence type="predicted"/>
<dbReference type="SMART" id="SM00365">
    <property type="entry name" value="LRR_SD22"/>
    <property type="match status" value="6"/>
</dbReference>
<dbReference type="PROSITE" id="PS51450">
    <property type="entry name" value="LRR"/>
    <property type="match status" value="1"/>
</dbReference>
<dbReference type="PANTHER" id="PTHR27008:SF398">
    <property type="entry name" value="PROTEIN KINASE DOMAIN-CONTAINING PROTEIN"/>
    <property type="match status" value="1"/>
</dbReference>
<keyword evidence="3" id="KW-1003">Cell membrane</keyword>
<feature type="domain" description="Protein kinase" evidence="22">
    <location>
        <begin position="628"/>
        <end position="851"/>
    </location>
</feature>
<dbReference type="PROSITE" id="PS00107">
    <property type="entry name" value="PROTEIN_KINASE_ATP"/>
    <property type="match status" value="1"/>
</dbReference>
<evidence type="ECO:0000256" key="19">
    <source>
        <dbReference type="ARBA" id="ARBA00048679"/>
    </source>
</evidence>
<dbReference type="PROSITE" id="PS50011">
    <property type="entry name" value="PROTEIN_KINASE_DOM"/>
    <property type="match status" value="1"/>
</dbReference>
<evidence type="ECO:0000256" key="9">
    <source>
        <dbReference type="ARBA" id="ARBA00022729"/>
    </source>
</evidence>
<evidence type="ECO:0000256" key="3">
    <source>
        <dbReference type="ARBA" id="ARBA00022475"/>
    </source>
</evidence>
<dbReference type="InterPro" id="IPR051809">
    <property type="entry name" value="Plant_receptor-like_S/T_kinase"/>
</dbReference>
<accession>A0A067ECB2</accession>
<dbReference type="InterPro" id="IPR001611">
    <property type="entry name" value="Leu-rich_rpt"/>
</dbReference>
<evidence type="ECO:0000256" key="21">
    <source>
        <dbReference type="SAM" id="Phobius"/>
    </source>
</evidence>
<evidence type="ECO:0000256" key="7">
    <source>
        <dbReference type="ARBA" id="ARBA00022679"/>
    </source>
</evidence>
<dbReference type="SUPFAM" id="SSF52047">
    <property type="entry name" value="RNI-like"/>
    <property type="match status" value="1"/>
</dbReference>
<dbReference type="InterPro" id="IPR017441">
    <property type="entry name" value="Protein_kinase_ATP_BS"/>
</dbReference>
<dbReference type="FunFam" id="3.30.200.20:FF:000661">
    <property type="entry name" value="Serine-threonine protein kinase plant-type"/>
    <property type="match status" value="1"/>
</dbReference>
<reference evidence="23 24" key="1">
    <citation type="submission" date="2014-04" db="EMBL/GenBank/DDBJ databases">
        <authorList>
            <consortium name="International Citrus Genome Consortium"/>
            <person name="Gmitter F."/>
            <person name="Chen C."/>
            <person name="Farmerie W."/>
            <person name="Harkins T."/>
            <person name="Desany B."/>
            <person name="Mohiuddin M."/>
            <person name="Kodira C."/>
            <person name="Borodovsky M."/>
            <person name="Lomsadze A."/>
            <person name="Burns P."/>
            <person name="Jenkins J."/>
            <person name="Prochnik S."/>
            <person name="Shu S."/>
            <person name="Chapman J."/>
            <person name="Pitluck S."/>
            <person name="Schmutz J."/>
            <person name="Rokhsar D."/>
        </authorList>
    </citation>
    <scope>NUCLEOTIDE SEQUENCE</scope>
</reference>
<evidence type="ECO:0000256" key="2">
    <source>
        <dbReference type="ARBA" id="ARBA00012513"/>
    </source>
</evidence>
<evidence type="ECO:0000256" key="20">
    <source>
        <dbReference type="PROSITE-ProRule" id="PRU10141"/>
    </source>
</evidence>
<comment type="subcellular location">
    <subcellularLocation>
        <location evidence="1">Cell membrane</location>
        <topology evidence="1">Single-pass membrane protein</topology>
    </subcellularLocation>
</comment>